<feature type="transmembrane region" description="Helical" evidence="1">
    <location>
        <begin position="7"/>
        <end position="26"/>
    </location>
</feature>
<keyword evidence="1" id="KW-0812">Transmembrane</keyword>
<keyword evidence="1" id="KW-0472">Membrane</keyword>
<dbReference type="EMBL" id="FMWL01000007">
    <property type="protein sequence ID" value="SCZ79272.1"/>
    <property type="molecule type" value="Genomic_DNA"/>
</dbReference>
<reference evidence="2 3" key="1">
    <citation type="submission" date="2016-10" db="EMBL/GenBank/DDBJ databases">
        <authorList>
            <person name="de Groot N.N."/>
        </authorList>
    </citation>
    <scope>NUCLEOTIDE SEQUENCE [LARGE SCALE GENOMIC DNA]</scope>
    <source>
        <strain evidence="2 3">DSM 2784</strain>
    </source>
</reference>
<organism evidence="2 3">
    <name type="scientific">Acidaminobacter hydrogenoformans DSM 2784</name>
    <dbReference type="NCBI Taxonomy" id="1120920"/>
    <lineage>
        <taxon>Bacteria</taxon>
        <taxon>Bacillati</taxon>
        <taxon>Bacillota</taxon>
        <taxon>Clostridia</taxon>
        <taxon>Peptostreptococcales</taxon>
        <taxon>Acidaminobacteraceae</taxon>
        <taxon>Acidaminobacter</taxon>
    </lineage>
</organism>
<evidence type="ECO:0000313" key="2">
    <source>
        <dbReference type="EMBL" id="SCZ79272.1"/>
    </source>
</evidence>
<evidence type="ECO:0000256" key="1">
    <source>
        <dbReference type="SAM" id="Phobius"/>
    </source>
</evidence>
<dbReference type="RefSeq" id="WP_170829366.1">
    <property type="nucleotide sequence ID" value="NZ_FMWL01000007.1"/>
</dbReference>
<feature type="transmembrane region" description="Helical" evidence="1">
    <location>
        <begin position="32"/>
        <end position="49"/>
    </location>
</feature>
<proteinExistence type="predicted"/>
<gene>
    <name evidence="2" type="ORF">SAMN03080599_01671</name>
</gene>
<protein>
    <submittedName>
        <fullName evidence="2">Uncharacterized protein</fullName>
    </submittedName>
</protein>
<keyword evidence="3" id="KW-1185">Reference proteome</keyword>
<accession>A0A1G5RYT9</accession>
<keyword evidence="1" id="KW-1133">Transmembrane helix</keyword>
<dbReference type="AlphaFoldDB" id="A0A1G5RYT9"/>
<sequence length="52" mass="5744">MTKLKFYAPLLAGIALIIFGIIYLFQGSYIKAGAGILVGFTLASPFFFARRR</sequence>
<evidence type="ECO:0000313" key="3">
    <source>
        <dbReference type="Proteomes" id="UP000199208"/>
    </source>
</evidence>
<name>A0A1G5RYT9_9FIRM</name>
<dbReference type="Proteomes" id="UP000199208">
    <property type="component" value="Unassembled WGS sequence"/>
</dbReference>